<organism evidence="2 3">
    <name type="scientific">Paenibacillus alvei</name>
    <name type="common">Bacillus alvei</name>
    <dbReference type="NCBI Taxonomy" id="44250"/>
    <lineage>
        <taxon>Bacteria</taxon>
        <taxon>Bacillati</taxon>
        <taxon>Bacillota</taxon>
        <taxon>Bacilli</taxon>
        <taxon>Bacillales</taxon>
        <taxon>Paenibacillaceae</taxon>
        <taxon>Paenibacillus</taxon>
    </lineage>
</organism>
<name>A0ABT4E625_PAEAL</name>
<reference evidence="2 3" key="1">
    <citation type="submission" date="2022-05" db="EMBL/GenBank/DDBJ databases">
        <title>Genome Sequencing of Bee-Associated Microbes.</title>
        <authorList>
            <person name="Dunlap C."/>
        </authorList>
    </citation>
    <scope>NUCLEOTIDE SEQUENCE [LARGE SCALE GENOMIC DNA]</scope>
    <source>
        <strain evidence="2 3">NRRL NRS-750</strain>
    </source>
</reference>
<dbReference type="Gene3D" id="2.40.50.1020">
    <property type="entry name" value="LytTr DNA-binding domain"/>
    <property type="match status" value="1"/>
</dbReference>
<dbReference type="SMART" id="SM00850">
    <property type="entry name" value="LytTR"/>
    <property type="match status" value="1"/>
</dbReference>
<evidence type="ECO:0000313" key="3">
    <source>
        <dbReference type="Proteomes" id="UP001527090"/>
    </source>
</evidence>
<dbReference type="RefSeq" id="WP_268631909.1">
    <property type="nucleotide sequence ID" value="NZ_JAMDLY010000008.1"/>
</dbReference>
<gene>
    <name evidence="2" type="ORF">M5X04_07525</name>
</gene>
<comment type="caution">
    <text evidence="2">The sequence shown here is derived from an EMBL/GenBank/DDBJ whole genome shotgun (WGS) entry which is preliminary data.</text>
</comment>
<dbReference type="Proteomes" id="UP001527090">
    <property type="component" value="Unassembled WGS sequence"/>
</dbReference>
<protein>
    <submittedName>
        <fullName evidence="2">LytTR family transcriptional regulator</fullName>
    </submittedName>
</protein>
<feature type="domain" description="HTH LytTR-type" evidence="1">
    <location>
        <begin position="69"/>
        <end position="108"/>
    </location>
</feature>
<dbReference type="InterPro" id="IPR007492">
    <property type="entry name" value="LytTR_DNA-bd_dom"/>
</dbReference>
<dbReference type="PROSITE" id="PS50930">
    <property type="entry name" value="HTH_LYTTR"/>
    <property type="match status" value="1"/>
</dbReference>
<dbReference type="Pfam" id="PF04397">
    <property type="entry name" value="LytTR"/>
    <property type="match status" value="1"/>
</dbReference>
<dbReference type="EMBL" id="JAMDLY010000008">
    <property type="protein sequence ID" value="MCY9529184.1"/>
    <property type="molecule type" value="Genomic_DNA"/>
</dbReference>
<keyword evidence="3" id="KW-1185">Reference proteome</keyword>
<proteinExistence type="predicted"/>
<sequence>MELNGIDANIGIVEVEKFNLLEDVLWIAVDGKLPRFYTAEKSFYQVVTMEELRIWLHPFGFRLLDRVNLVNTNKITRLDDGNRTVWFNGKHVTVSRRNLKNIQEALKKRKQ</sequence>
<evidence type="ECO:0000259" key="1">
    <source>
        <dbReference type="PROSITE" id="PS50930"/>
    </source>
</evidence>
<accession>A0ABT4E625</accession>
<evidence type="ECO:0000313" key="2">
    <source>
        <dbReference type="EMBL" id="MCY9529184.1"/>
    </source>
</evidence>